<dbReference type="EMBL" id="JAPTHD010000009">
    <property type="protein sequence ID" value="MDV5825329.1"/>
    <property type="molecule type" value="Genomic_DNA"/>
</dbReference>
<dbReference type="Pfam" id="PF02525">
    <property type="entry name" value="Flavodoxin_2"/>
    <property type="match status" value="1"/>
</dbReference>
<evidence type="ECO:0000313" key="4">
    <source>
        <dbReference type="EMBL" id="MDV5825329.1"/>
    </source>
</evidence>
<organism evidence="4 5">
    <name type="scientific">Sphingobium naphthae</name>
    <dbReference type="NCBI Taxonomy" id="1886786"/>
    <lineage>
        <taxon>Bacteria</taxon>
        <taxon>Pseudomonadati</taxon>
        <taxon>Pseudomonadota</taxon>
        <taxon>Alphaproteobacteria</taxon>
        <taxon>Sphingomonadales</taxon>
        <taxon>Sphingomonadaceae</taxon>
        <taxon>Sphingobium</taxon>
    </lineage>
</organism>
<gene>
    <name evidence="4" type="ORF">O0R41_17125</name>
</gene>
<dbReference type="Gene3D" id="3.40.50.360">
    <property type="match status" value="1"/>
</dbReference>
<dbReference type="PANTHER" id="PTHR10204">
    <property type="entry name" value="NAD P H OXIDOREDUCTASE-RELATED"/>
    <property type="match status" value="1"/>
</dbReference>
<dbReference type="RefSeq" id="WP_288804799.1">
    <property type="nucleotide sequence ID" value="NZ_JAPTHD010000009.1"/>
</dbReference>
<evidence type="ECO:0000313" key="5">
    <source>
        <dbReference type="Proteomes" id="UP001185984"/>
    </source>
</evidence>
<keyword evidence="2" id="KW-0560">Oxidoreductase</keyword>
<keyword evidence="5" id="KW-1185">Reference proteome</keyword>
<dbReference type="InterPro" id="IPR051545">
    <property type="entry name" value="NAD(P)H_dehydrogenase_qn"/>
</dbReference>
<sequence length="213" mass="23886">MHVLIIDGHPDEGRLTSHLLDHYAASLGGATKVERFAARDLSFDLNLRKGYKTEQPWEPDLQRLASALLACDHLVIGFPLWWGSEPASLKGLLDRLLLPGFAFRYRRDNPFWDRLLAGRSADVLITMDTPPWYLAVIYGNPVVRRWRRQILGFCGLSPIRFITLGPTRQGGAEKKLSVWRARVARAAGSAQSLQREGKSKRGLRTAVQGKCGL</sequence>
<dbReference type="PANTHER" id="PTHR10204:SF34">
    <property type="entry name" value="NAD(P)H DEHYDROGENASE [QUINONE] 1 ISOFORM 1"/>
    <property type="match status" value="1"/>
</dbReference>
<comment type="similarity">
    <text evidence="1">Belongs to the NAD(P)H dehydrogenase (quinone) family.</text>
</comment>
<name>A0ABU4A0N9_9SPHN</name>
<evidence type="ECO:0000256" key="2">
    <source>
        <dbReference type="ARBA" id="ARBA00023002"/>
    </source>
</evidence>
<dbReference type="InterPro" id="IPR003680">
    <property type="entry name" value="Flavodoxin_fold"/>
</dbReference>
<accession>A0ABU4A0N9</accession>
<dbReference type="InterPro" id="IPR029039">
    <property type="entry name" value="Flavoprotein-like_sf"/>
</dbReference>
<reference evidence="5" key="1">
    <citation type="journal article" date="2022" name="J Environ Chem Eng">
        <title>Biodegradation of petroleum oil using a constructed nonpathogenic and heavy metal-tolerant bacterial consortium isolated from marine sponges.</title>
        <authorList>
            <person name="Dechsakulwatana C."/>
            <person name="Rungsihiranrut A."/>
            <person name="Muangchinda C."/>
            <person name="Ningthoujam R."/>
            <person name="Klankeo P."/>
            <person name="Pinyakong O."/>
        </authorList>
    </citation>
    <scope>NUCLEOTIDE SEQUENCE [LARGE SCALE GENOMIC DNA]</scope>
    <source>
        <strain evidence="5">MO2-4</strain>
    </source>
</reference>
<evidence type="ECO:0000256" key="1">
    <source>
        <dbReference type="ARBA" id="ARBA00006252"/>
    </source>
</evidence>
<protein>
    <submittedName>
        <fullName evidence="4">NAD(P)H-dependent oxidoreductase</fullName>
    </submittedName>
</protein>
<dbReference type="SUPFAM" id="SSF52218">
    <property type="entry name" value="Flavoproteins"/>
    <property type="match status" value="1"/>
</dbReference>
<evidence type="ECO:0000259" key="3">
    <source>
        <dbReference type="Pfam" id="PF02525"/>
    </source>
</evidence>
<proteinExistence type="inferred from homology"/>
<feature type="domain" description="Flavodoxin-like fold" evidence="3">
    <location>
        <begin position="1"/>
        <end position="175"/>
    </location>
</feature>
<comment type="caution">
    <text evidence="4">The sequence shown here is derived from an EMBL/GenBank/DDBJ whole genome shotgun (WGS) entry which is preliminary data.</text>
</comment>
<dbReference type="Proteomes" id="UP001185984">
    <property type="component" value="Unassembled WGS sequence"/>
</dbReference>